<dbReference type="Proteomes" id="UP000606008">
    <property type="component" value="Unassembled WGS sequence"/>
</dbReference>
<comment type="caution">
    <text evidence="2">The sequence shown here is derived from an EMBL/GenBank/DDBJ whole genome shotgun (WGS) entry which is preliminary data.</text>
</comment>
<sequence>MSDVIVIGAGNIGSEIRFACSLAGLTVFEMLSEEIAAIERQRYYEQIEQIEIKFAQLTRLEKECYDVADYFREPPPTAPRKMGKPTSAKGKSQYLSRKILPCNRKS</sequence>
<proteinExistence type="predicted"/>
<accession>A0ABX0QAR2</accession>
<evidence type="ECO:0000313" key="3">
    <source>
        <dbReference type="Proteomes" id="UP000606008"/>
    </source>
</evidence>
<protein>
    <submittedName>
        <fullName evidence="2">FAD-dependent oxidoreductase</fullName>
    </submittedName>
</protein>
<keyword evidence="3" id="KW-1185">Reference proteome</keyword>
<evidence type="ECO:0000313" key="2">
    <source>
        <dbReference type="EMBL" id="NID09350.1"/>
    </source>
</evidence>
<name>A0ABX0QAR2_9BACT</name>
<organism evidence="2 3">
    <name type="scientific">Fibrivirga algicola</name>
    <dbReference type="NCBI Taxonomy" id="2950420"/>
    <lineage>
        <taxon>Bacteria</taxon>
        <taxon>Pseudomonadati</taxon>
        <taxon>Bacteroidota</taxon>
        <taxon>Cytophagia</taxon>
        <taxon>Cytophagales</taxon>
        <taxon>Spirosomataceae</taxon>
        <taxon>Fibrivirga</taxon>
    </lineage>
</organism>
<reference evidence="3" key="1">
    <citation type="submission" date="2019-09" db="EMBL/GenBank/DDBJ databases">
        <authorList>
            <person name="Jung D.-H."/>
        </authorList>
    </citation>
    <scope>NUCLEOTIDE SEQUENCE [LARGE SCALE GENOMIC DNA]</scope>
    <source>
        <strain evidence="3">JA-25</strain>
    </source>
</reference>
<gene>
    <name evidence="2" type="ORF">F7231_04145</name>
</gene>
<dbReference type="RefSeq" id="WP_166690982.1">
    <property type="nucleotide sequence ID" value="NZ_WAEL01000001.1"/>
</dbReference>
<dbReference type="EMBL" id="WAEL01000001">
    <property type="protein sequence ID" value="NID09350.1"/>
    <property type="molecule type" value="Genomic_DNA"/>
</dbReference>
<feature type="region of interest" description="Disordered" evidence="1">
    <location>
        <begin position="72"/>
        <end position="95"/>
    </location>
</feature>
<reference evidence="3" key="2">
    <citation type="submission" date="2023-07" db="EMBL/GenBank/DDBJ databases">
        <authorList>
            <person name="Jung D.-H."/>
        </authorList>
    </citation>
    <scope>NUCLEOTIDE SEQUENCE [LARGE SCALE GENOMIC DNA]</scope>
    <source>
        <strain evidence="3">JA-25</strain>
    </source>
</reference>
<evidence type="ECO:0000256" key="1">
    <source>
        <dbReference type="SAM" id="MobiDB-lite"/>
    </source>
</evidence>